<keyword evidence="4" id="KW-1185">Reference proteome</keyword>
<dbReference type="InterPro" id="IPR006578">
    <property type="entry name" value="MADF-dom"/>
</dbReference>
<dbReference type="PANTHER" id="PTHR21505:SF8">
    <property type="entry name" value="DPT-YFP REPRESSOR BY OVEREXPRESSION, ISOFORM D-RELATED"/>
    <property type="match status" value="1"/>
</dbReference>
<dbReference type="Pfam" id="PF10545">
    <property type="entry name" value="MADF_DNA_bdg"/>
    <property type="match status" value="1"/>
</dbReference>
<dbReference type="CTD" id="20253119"/>
<evidence type="ECO:0000313" key="4">
    <source>
        <dbReference type="Proteomes" id="UP000030746"/>
    </source>
</evidence>
<sequence>FLLEVIHVYRELPCLWKMKSSDYTNRSLKDEAYKVLLKKYRERFEDATKEDLKKRLNSLRTNFRKELKKVNDSVRIGSDEVYDPSLWYFDAMSFLGDQEVSTQDGQEDDGELESYQGYQPSQQPRSTMSNEASGIGKIQKRKQLDVNEEQGEMISLTCKRPHLVDDEYLTLAKTWANDISKMDSRQQLFAKKAINDVIFEGQCGTLHR</sequence>
<feature type="domain" description="MADF" evidence="2">
    <location>
        <begin position="4"/>
        <end position="100"/>
    </location>
</feature>
<dbReference type="HOGENOM" id="CLU_046601_1_0_1"/>
<feature type="non-terminal residue" evidence="3">
    <location>
        <position position="1"/>
    </location>
</feature>
<dbReference type="AlphaFoldDB" id="V4A0J7"/>
<dbReference type="Proteomes" id="UP000030746">
    <property type="component" value="Unassembled WGS sequence"/>
</dbReference>
<accession>V4A0J7</accession>
<evidence type="ECO:0000313" key="3">
    <source>
        <dbReference type="EMBL" id="ESO88420.1"/>
    </source>
</evidence>
<organism evidence="3 4">
    <name type="scientific">Lottia gigantea</name>
    <name type="common">Giant owl limpet</name>
    <dbReference type="NCBI Taxonomy" id="225164"/>
    <lineage>
        <taxon>Eukaryota</taxon>
        <taxon>Metazoa</taxon>
        <taxon>Spiralia</taxon>
        <taxon>Lophotrochozoa</taxon>
        <taxon>Mollusca</taxon>
        <taxon>Gastropoda</taxon>
        <taxon>Patellogastropoda</taxon>
        <taxon>Lottioidea</taxon>
        <taxon>Lottiidae</taxon>
        <taxon>Lottia</taxon>
    </lineage>
</organism>
<dbReference type="OrthoDB" id="6152242at2759"/>
<protein>
    <recommendedName>
        <fullName evidence="2">MADF domain-containing protein</fullName>
    </recommendedName>
</protein>
<gene>
    <name evidence="3" type="ORF">LOTGIDRAFT_96729</name>
</gene>
<dbReference type="RefSeq" id="XP_009060830.1">
    <property type="nucleotide sequence ID" value="XM_009062582.1"/>
</dbReference>
<feature type="region of interest" description="Disordered" evidence="1">
    <location>
        <begin position="100"/>
        <end position="144"/>
    </location>
</feature>
<evidence type="ECO:0000256" key="1">
    <source>
        <dbReference type="SAM" id="MobiDB-lite"/>
    </source>
</evidence>
<proteinExistence type="predicted"/>
<reference evidence="3 4" key="1">
    <citation type="journal article" date="2013" name="Nature">
        <title>Insights into bilaterian evolution from three spiralian genomes.</title>
        <authorList>
            <person name="Simakov O."/>
            <person name="Marletaz F."/>
            <person name="Cho S.J."/>
            <person name="Edsinger-Gonzales E."/>
            <person name="Havlak P."/>
            <person name="Hellsten U."/>
            <person name="Kuo D.H."/>
            <person name="Larsson T."/>
            <person name="Lv J."/>
            <person name="Arendt D."/>
            <person name="Savage R."/>
            <person name="Osoegawa K."/>
            <person name="de Jong P."/>
            <person name="Grimwood J."/>
            <person name="Chapman J.A."/>
            <person name="Shapiro H."/>
            <person name="Aerts A."/>
            <person name="Otillar R.P."/>
            <person name="Terry A.Y."/>
            <person name="Boore J.L."/>
            <person name="Grigoriev I.V."/>
            <person name="Lindberg D.R."/>
            <person name="Seaver E.C."/>
            <person name="Weisblat D.A."/>
            <person name="Putnam N.H."/>
            <person name="Rokhsar D.S."/>
        </authorList>
    </citation>
    <scope>NUCLEOTIDE SEQUENCE [LARGE SCALE GENOMIC DNA]</scope>
</reference>
<dbReference type="SMART" id="SM00595">
    <property type="entry name" value="MADF"/>
    <property type="match status" value="1"/>
</dbReference>
<evidence type="ECO:0000259" key="2">
    <source>
        <dbReference type="PROSITE" id="PS51029"/>
    </source>
</evidence>
<dbReference type="OMA" id="REQMRIW"/>
<dbReference type="PANTHER" id="PTHR21505">
    <property type="entry name" value="MADF DOMAIN-CONTAINING PROTEIN-RELATED"/>
    <property type="match status" value="1"/>
</dbReference>
<dbReference type="GeneID" id="20253119"/>
<feature type="non-terminal residue" evidence="3">
    <location>
        <position position="208"/>
    </location>
</feature>
<dbReference type="EMBL" id="KB202685">
    <property type="protein sequence ID" value="ESO88420.1"/>
    <property type="molecule type" value="Genomic_DNA"/>
</dbReference>
<name>V4A0J7_LOTGI</name>
<feature type="compositionally biased region" description="Polar residues" evidence="1">
    <location>
        <begin position="116"/>
        <end position="132"/>
    </location>
</feature>
<dbReference type="KEGG" id="lgi:LOTGIDRAFT_96729"/>
<dbReference type="PROSITE" id="PS51029">
    <property type="entry name" value="MADF"/>
    <property type="match status" value="1"/>
</dbReference>